<keyword evidence="2" id="KW-1185">Reference proteome</keyword>
<dbReference type="SUPFAM" id="SSF48576">
    <property type="entry name" value="Terpenoid synthases"/>
    <property type="match status" value="1"/>
</dbReference>
<reference evidence="1" key="1">
    <citation type="submission" date="2020-11" db="EMBL/GenBank/DDBJ databases">
        <authorList>
            <person name="Tran Van P."/>
        </authorList>
    </citation>
    <scope>NUCLEOTIDE SEQUENCE</scope>
</reference>
<organism evidence="1">
    <name type="scientific">Oppiella nova</name>
    <dbReference type="NCBI Taxonomy" id="334625"/>
    <lineage>
        <taxon>Eukaryota</taxon>
        <taxon>Metazoa</taxon>
        <taxon>Ecdysozoa</taxon>
        <taxon>Arthropoda</taxon>
        <taxon>Chelicerata</taxon>
        <taxon>Arachnida</taxon>
        <taxon>Acari</taxon>
        <taxon>Acariformes</taxon>
        <taxon>Sarcoptiformes</taxon>
        <taxon>Oribatida</taxon>
        <taxon>Brachypylina</taxon>
        <taxon>Oppioidea</taxon>
        <taxon>Oppiidae</taxon>
        <taxon>Oppiella</taxon>
    </lineage>
</organism>
<dbReference type="InterPro" id="IPR008949">
    <property type="entry name" value="Isoprenoid_synthase_dom_sf"/>
</dbReference>
<proteinExistence type="predicted"/>
<dbReference type="AlphaFoldDB" id="A0A7R9M7A5"/>
<name>A0A7R9M7A5_9ACAR</name>
<gene>
    <name evidence="1" type="ORF">ONB1V03_LOCUS11574</name>
</gene>
<dbReference type="OrthoDB" id="8300255at2759"/>
<dbReference type="EMBL" id="CAJPVJ010008743">
    <property type="protein sequence ID" value="CAG2172116.1"/>
    <property type="molecule type" value="Genomic_DNA"/>
</dbReference>
<dbReference type="Proteomes" id="UP000728032">
    <property type="component" value="Unassembled WGS sequence"/>
</dbReference>
<dbReference type="Gene3D" id="1.10.600.10">
    <property type="entry name" value="Farnesyl Diphosphate Synthase"/>
    <property type="match status" value="1"/>
</dbReference>
<protein>
    <recommendedName>
        <fullName evidence="3">Terpene synthase</fullName>
    </recommendedName>
</protein>
<accession>A0A7R9M7A5</accession>
<evidence type="ECO:0000313" key="1">
    <source>
        <dbReference type="EMBL" id="CAD7654929.1"/>
    </source>
</evidence>
<evidence type="ECO:0000313" key="2">
    <source>
        <dbReference type="Proteomes" id="UP000728032"/>
    </source>
</evidence>
<sequence>MADCNNTKLNYQRDELNDQILAFEIRGVNVERVDHNQYVSNAKVLLETLMSGIEGAPLKYAQDLTDYTRFSFPNMKHQDDFMALNVWNVFTFFLDDFLESQTTKLEYWVRKWEQNITDGHSSGTDFLDLLFNELHVRMSKVLSGKLISMHKSWYMKYLSFYAETEKVKIGDRMYTLDEYDALRIVDCGYIVMQVFLYGSAKFDPDEYPEIVTDDAWTMFNTWAARHFYYVNDLYSSKKEILLHQGKYTLIYIIMCNYKCDAQTAADKLVTMITGAWTMVIKAFILVDDNTAL</sequence>
<dbReference type="EMBL" id="OC923568">
    <property type="protein sequence ID" value="CAD7654929.1"/>
    <property type="molecule type" value="Genomic_DNA"/>
</dbReference>
<evidence type="ECO:0008006" key="3">
    <source>
        <dbReference type="Google" id="ProtNLM"/>
    </source>
</evidence>
<dbReference type="Pfam" id="PF19086">
    <property type="entry name" value="Terpene_syn_C_2"/>
    <property type="match status" value="1"/>
</dbReference>